<keyword evidence="8" id="KW-1185">Reference proteome</keyword>
<dbReference type="InterPro" id="IPR036852">
    <property type="entry name" value="Peptidase_S8/S53_dom_sf"/>
</dbReference>
<dbReference type="RefSeq" id="WP_348392915.1">
    <property type="nucleotide sequence ID" value="NZ_CP134145.1"/>
</dbReference>
<dbReference type="Proteomes" id="UP001258994">
    <property type="component" value="Chromosome"/>
</dbReference>
<name>A0ABY9U228_9GAMM</name>
<evidence type="ECO:0000256" key="4">
    <source>
        <dbReference type="ARBA" id="ARBA00022825"/>
    </source>
</evidence>
<dbReference type="InterPro" id="IPR002126">
    <property type="entry name" value="Cadherin-like_dom"/>
</dbReference>
<keyword evidence="4" id="KW-0720">Serine protease</keyword>
<dbReference type="Pfam" id="PF05345">
    <property type="entry name" value="He_PIG"/>
    <property type="match status" value="1"/>
</dbReference>
<evidence type="ECO:0000256" key="5">
    <source>
        <dbReference type="SAM" id="SignalP"/>
    </source>
</evidence>
<keyword evidence="5" id="KW-0732">Signal</keyword>
<dbReference type="InterPro" id="IPR000209">
    <property type="entry name" value="Peptidase_S8/S53_dom"/>
</dbReference>
<organism evidence="7 8">
    <name type="scientific">Thalassotalea psychrophila</name>
    <dbReference type="NCBI Taxonomy" id="3065647"/>
    <lineage>
        <taxon>Bacteria</taxon>
        <taxon>Pseudomonadati</taxon>
        <taxon>Pseudomonadota</taxon>
        <taxon>Gammaproteobacteria</taxon>
        <taxon>Alteromonadales</taxon>
        <taxon>Colwelliaceae</taxon>
        <taxon>Thalassotalea</taxon>
    </lineage>
</organism>
<reference evidence="8" key="1">
    <citation type="submission" date="2023-09" db="EMBL/GenBank/DDBJ databases">
        <authorList>
            <person name="Zhang C."/>
        </authorList>
    </citation>
    <scope>NUCLEOTIDE SEQUENCE [LARGE SCALE GENOMIC DNA]</scope>
    <source>
        <strain evidence="8">SQ149</strain>
    </source>
</reference>
<feature type="signal peptide" evidence="5">
    <location>
        <begin position="1"/>
        <end position="25"/>
    </location>
</feature>
<evidence type="ECO:0000256" key="2">
    <source>
        <dbReference type="ARBA" id="ARBA00022670"/>
    </source>
</evidence>
<dbReference type="Gene3D" id="2.60.40.60">
    <property type="entry name" value="Cadherins"/>
    <property type="match status" value="1"/>
</dbReference>
<evidence type="ECO:0000313" key="8">
    <source>
        <dbReference type="Proteomes" id="UP001258994"/>
    </source>
</evidence>
<dbReference type="SUPFAM" id="SSF49313">
    <property type="entry name" value="Cadherin-like"/>
    <property type="match status" value="2"/>
</dbReference>
<evidence type="ECO:0000256" key="3">
    <source>
        <dbReference type="ARBA" id="ARBA00022801"/>
    </source>
</evidence>
<evidence type="ECO:0000256" key="1">
    <source>
        <dbReference type="ARBA" id="ARBA00011073"/>
    </source>
</evidence>
<dbReference type="Gene3D" id="3.40.50.200">
    <property type="entry name" value="Peptidase S8/S53 domain"/>
    <property type="match status" value="1"/>
</dbReference>
<dbReference type="PANTHER" id="PTHR43806">
    <property type="entry name" value="PEPTIDASE S8"/>
    <property type="match status" value="1"/>
</dbReference>
<dbReference type="EMBL" id="CP134145">
    <property type="protein sequence ID" value="WNC73805.1"/>
    <property type="molecule type" value="Genomic_DNA"/>
</dbReference>
<dbReference type="PANTHER" id="PTHR43806:SF11">
    <property type="entry name" value="CEREVISIN-RELATED"/>
    <property type="match status" value="1"/>
</dbReference>
<feature type="domain" description="Cadherin" evidence="6">
    <location>
        <begin position="1126"/>
        <end position="1229"/>
    </location>
</feature>
<dbReference type="SUPFAM" id="SSF52743">
    <property type="entry name" value="Subtilisin-like"/>
    <property type="match status" value="1"/>
</dbReference>
<keyword evidence="3" id="KW-0378">Hydrolase</keyword>
<dbReference type="InterPro" id="IPR050131">
    <property type="entry name" value="Peptidase_S8_subtilisin-like"/>
</dbReference>
<dbReference type="Gene3D" id="2.60.40.10">
    <property type="entry name" value="Immunoglobulins"/>
    <property type="match status" value="1"/>
</dbReference>
<dbReference type="InterPro" id="IPR013783">
    <property type="entry name" value="Ig-like_fold"/>
</dbReference>
<evidence type="ECO:0000313" key="7">
    <source>
        <dbReference type="EMBL" id="WNC73805.1"/>
    </source>
</evidence>
<keyword evidence="2" id="KW-0645">Protease</keyword>
<evidence type="ECO:0000259" key="6">
    <source>
        <dbReference type="PROSITE" id="PS50268"/>
    </source>
</evidence>
<feature type="chain" id="PRO_5045427157" evidence="5">
    <location>
        <begin position="26"/>
        <end position="1346"/>
    </location>
</feature>
<dbReference type="Pfam" id="PF00082">
    <property type="entry name" value="Peptidase_S8"/>
    <property type="match status" value="1"/>
</dbReference>
<comment type="similarity">
    <text evidence="1">Belongs to the peptidase S8 family.</text>
</comment>
<dbReference type="InterPro" id="IPR015919">
    <property type="entry name" value="Cadherin-like_sf"/>
</dbReference>
<gene>
    <name evidence="7" type="ORF">RGQ13_07400</name>
</gene>
<protein>
    <submittedName>
        <fullName evidence="7">S8 family serine peptidase</fullName>
    </submittedName>
</protein>
<proteinExistence type="inferred from homology"/>
<sequence>MIFQKSTLAICAVGLLVASVNSASANTANLATTIGQQNESEFIAIYEQVGSGSHTYLITLSNDGALAQAMQNQNISREQASLNINTEQQQLIDDISLLDQNAVVGRRFRIVGNMLYVKMAEAAAKQLQQNSLVTSINVVDASDAEFIEAEQSPYTKLKVNDDGGHTVVALIGSGVDYTHASLGGEGTVADFSKGYANATNYWGGFPNDVVIGGFDLSSEEGLYDYNPIEYPVDYTPPYASWQHYTGGIGTMAASLVRQAASDAKILAYKTSGISFRNYVRYESRGNFALALEMAMDPNQDGDMSDSADILLIDYANSISAYYQELETGGSHYPTQMGLIRAVAATGSLVVVPAGDDDHYKYHNYYSLSYRGGVKEALTVGYSEHEADNYTVADNSPLGPTRGESILKPDILALKRDVTGAAAATGSGFHKITATPYLIAAKVAGTAASIMESNPELTNSEVKALIVNTGILDIEQHWGVAQIGGGSLNPLAAMKSYALMMDQTTLLPSINLGQQSVFNKSGFSRNIIVKNLTDKSQTYRAEIIINGDTPNNQAIDVVLPEYIVLAPNEVKTIAVAFNIDADKLAPPPITEGKDFSLENWDKLAINGFIQLNHERNPGASIHMPWMIMPQLASSFVVDAESVDYTPIYNDEYYLDKDKERPVVPHSSDWVDKATYPIRWAHHEAELSNNSAMEQDLYAMTLFYNAENKPVGREDNHGRYIKSLAGGIFPQEQCSSGKQMSLAVRMFEKMDLPMANHFDRLGSTLLYVKMYNQKSVELADGSNELLEKSLREKGMLTSLAIGFDQNGAFRSTYRDLSMEQDRSKPLARLKDTGLPLIISPGGDSLIINICTDKMYHGEINHTTFEQPIALQFSTDRQSLPGVDDPIMQHNFSTNGEIIDVIVEDENADEDADNCRDGYITDNVGNCIRTFTSPITMSIIDYFYDGYYYDVNEQAKFERRDYDYACAEAEFGNKSCQLTHPRFNKVLTFTMPETIEFNNDIDCTFAANETLASCFPAELSASDNIDVTAFITEVDFSDLLQEPELLAGAAYSFHTGSVIKIANQTESESLIWKNHIVVPANGKVRVSYLSDNVCQSLFKVEECLPGAVVFSPKTSYFAIADGTAEVLNIQTGQSFIVPENAQNGQIIGYVQRESNNITKLQNQRLFLVDGDEGAPFQLSEQGVLSVRDATQLDFERSKSYRLVVAANWGKVWGKSLPITVGVANVNDNAPQQLTSIAHIQAQQQQPLNTVDLSQNFTDDDNQGMIFIANNLPLGLTMDKAGRLSGTPAKHGEFSATIIVSDGATQLSAEINFEIAKANDSGQPEEQQSSAGAMHFGIFMLLMTLRRRYR</sequence>
<accession>A0ABY9U228</accession>
<dbReference type="PROSITE" id="PS50268">
    <property type="entry name" value="CADHERIN_2"/>
    <property type="match status" value="1"/>
</dbReference>
<dbReference type="CDD" id="cd11304">
    <property type="entry name" value="Cadherin_repeat"/>
    <property type="match status" value="1"/>
</dbReference>